<name>A0ABT5WXZ3_9SPHN</name>
<organism evidence="1 2">
    <name type="scientific">Novosphingobium album</name>
    <name type="common">ex Liu et al. 2023</name>
    <dbReference type="NCBI Taxonomy" id="3031130"/>
    <lineage>
        <taxon>Bacteria</taxon>
        <taxon>Pseudomonadati</taxon>
        <taxon>Pseudomonadota</taxon>
        <taxon>Alphaproteobacteria</taxon>
        <taxon>Sphingomonadales</taxon>
        <taxon>Sphingomonadaceae</taxon>
        <taxon>Novosphingobium</taxon>
    </lineage>
</organism>
<keyword evidence="2" id="KW-1185">Reference proteome</keyword>
<comment type="caution">
    <text evidence="1">The sequence shown here is derived from an EMBL/GenBank/DDBJ whole genome shotgun (WGS) entry which is preliminary data.</text>
</comment>
<dbReference type="EMBL" id="JARESE010000118">
    <property type="protein sequence ID" value="MDE8654767.1"/>
    <property type="molecule type" value="Genomic_DNA"/>
</dbReference>
<reference evidence="1 2" key="1">
    <citation type="submission" date="2023-03" db="EMBL/GenBank/DDBJ databases">
        <title>NovoSphingobium album sp. nov. isolated from polycyclic aromatic hydrocarbons- and heavy-metal polluted soil.</title>
        <authorList>
            <person name="Liu Z."/>
            <person name="Wang K."/>
        </authorList>
    </citation>
    <scope>NUCLEOTIDE SEQUENCE [LARGE SCALE GENOMIC DNA]</scope>
    <source>
        <strain evidence="1 2">H3SJ31-1</strain>
    </source>
</reference>
<accession>A0ABT5WXZ3</accession>
<protein>
    <submittedName>
        <fullName evidence="1">Uncharacterized protein</fullName>
    </submittedName>
</protein>
<evidence type="ECO:0000313" key="1">
    <source>
        <dbReference type="EMBL" id="MDE8654767.1"/>
    </source>
</evidence>
<dbReference type="RefSeq" id="WP_275230884.1">
    <property type="nucleotide sequence ID" value="NZ_JARESE010000118.1"/>
</dbReference>
<evidence type="ECO:0000313" key="2">
    <source>
        <dbReference type="Proteomes" id="UP001216253"/>
    </source>
</evidence>
<gene>
    <name evidence="1" type="ORF">PYV00_24030</name>
</gene>
<sequence length="89" mass="9217">MTASPTWAVENGRRAEVTFGPVTRVAGIRDRPDGTMTIAFMADSARLRDPKTGTVAGEPVTVLSIKASDPKTGGVAGMVLITARAMGAE</sequence>
<proteinExistence type="predicted"/>
<dbReference type="Proteomes" id="UP001216253">
    <property type="component" value="Unassembled WGS sequence"/>
</dbReference>